<evidence type="ECO:0000256" key="1">
    <source>
        <dbReference type="ARBA" id="ARBA00007169"/>
    </source>
</evidence>
<gene>
    <name evidence="3" type="ORF">HCN08_13165</name>
</gene>
<evidence type="ECO:0000259" key="2">
    <source>
        <dbReference type="Pfam" id="PF00975"/>
    </source>
</evidence>
<reference evidence="3 4" key="1">
    <citation type="submission" date="2020-03" db="EMBL/GenBank/DDBJ databases">
        <title>WGS of actinomycetes isolated from Thailand.</title>
        <authorList>
            <person name="Thawai C."/>
        </authorList>
    </citation>
    <scope>NUCLEOTIDE SEQUENCE [LARGE SCALE GENOMIC DNA]</scope>
    <source>
        <strain evidence="3 4">PRB2-1</strain>
    </source>
</reference>
<dbReference type="InterPro" id="IPR012223">
    <property type="entry name" value="TEII"/>
</dbReference>
<feature type="domain" description="Thioesterase" evidence="2">
    <location>
        <begin position="18"/>
        <end position="239"/>
    </location>
</feature>
<dbReference type="PANTHER" id="PTHR11487:SF0">
    <property type="entry name" value="S-ACYL FATTY ACID SYNTHASE THIOESTERASE, MEDIUM CHAIN"/>
    <property type="match status" value="1"/>
</dbReference>
<accession>A0ABX0ZMQ1</accession>
<comment type="similarity">
    <text evidence="1">Belongs to the thioesterase family.</text>
</comment>
<name>A0ABX0ZMQ1_9ACTN</name>
<dbReference type="InterPro" id="IPR001031">
    <property type="entry name" value="Thioesterase"/>
</dbReference>
<proteinExistence type="inferred from homology"/>
<dbReference type="Pfam" id="PF00975">
    <property type="entry name" value="Thioesterase"/>
    <property type="match status" value="1"/>
</dbReference>
<dbReference type="InterPro" id="IPR029058">
    <property type="entry name" value="AB_hydrolase_fold"/>
</dbReference>
<keyword evidence="4" id="KW-1185">Reference proteome</keyword>
<comment type="caution">
    <text evidence="3">The sequence shown here is derived from an EMBL/GenBank/DDBJ whole genome shotgun (WGS) entry which is preliminary data.</text>
</comment>
<dbReference type="Proteomes" id="UP000734511">
    <property type="component" value="Unassembled WGS sequence"/>
</dbReference>
<evidence type="ECO:0000313" key="3">
    <source>
        <dbReference type="EMBL" id="NJP44342.1"/>
    </source>
</evidence>
<dbReference type="SUPFAM" id="SSF53474">
    <property type="entry name" value="alpha/beta-Hydrolases"/>
    <property type="match status" value="1"/>
</dbReference>
<dbReference type="PANTHER" id="PTHR11487">
    <property type="entry name" value="THIOESTERASE"/>
    <property type="match status" value="1"/>
</dbReference>
<dbReference type="Gene3D" id="3.40.50.1820">
    <property type="entry name" value="alpha/beta hydrolase"/>
    <property type="match status" value="1"/>
</dbReference>
<protein>
    <submittedName>
        <fullName evidence="3">Thioesterase</fullName>
    </submittedName>
</protein>
<sequence length="256" mass="28327">MGADWVRRFHPSPRPIARLVCFPHAGGSASFFFPVSEAMSSSIEVLALQYPGRQDRRAEEPLTSVQDFARNAFDALQPWADVPLVFFGHSMGAVIAYEVARLFDDADTVLLGLFVSGRRGPATYRDERVHLMPDEGVVSEIVNLNGTDSGLLADKEILSMILPAIRSDYRAIETYRYNASRKLRCPITAMVGDNDPKATLDEVRTWQEHTSGDFELQVFGGGHFYLTGHQAAIINAISDHVLMACGDSARPAVRER</sequence>
<evidence type="ECO:0000313" key="4">
    <source>
        <dbReference type="Proteomes" id="UP000734511"/>
    </source>
</evidence>
<organism evidence="3 4">
    <name type="scientific">Actinacidiphila epipremni</name>
    <dbReference type="NCBI Taxonomy" id="2053013"/>
    <lineage>
        <taxon>Bacteria</taxon>
        <taxon>Bacillati</taxon>
        <taxon>Actinomycetota</taxon>
        <taxon>Actinomycetes</taxon>
        <taxon>Kitasatosporales</taxon>
        <taxon>Streptomycetaceae</taxon>
        <taxon>Actinacidiphila</taxon>
    </lineage>
</organism>
<dbReference type="EMBL" id="JAATEJ010000008">
    <property type="protein sequence ID" value="NJP44342.1"/>
    <property type="molecule type" value="Genomic_DNA"/>
</dbReference>